<dbReference type="InterPro" id="IPR014001">
    <property type="entry name" value="Helicase_ATP-bd"/>
</dbReference>
<dbReference type="InterPro" id="IPR038718">
    <property type="entry name" value="SNF2-like_sf"/>
</dbReference>
<dbReference type="SMART" id="SM00490">
    <property type="entry name" value="HELICc"/>
    <property type="match status" value="1"/>
</dbReference>
<dbReference type="AlphaFoldDB" id="A0A1H9L8X9"/>
<dbReference type="GO" id="GO:0008270">
    <property type="term" value="F:zinc ion binding"/>
    <property type="evidence" value="ECO:0007669"/>
    <property type="project" value="UniProtKB-KW"/>
</dbReference>
<dbReference type="Pfam" id="PF00176">
    <property type="entry name" value="SNF2-rel_dom"/>
    <property type="match status" value="1"/>
</dbReference>
<feature type="domain" description="Helicase ATP-binding" evidence="4">
    <location>
        <begin position="631"/>
        <end position="793"/>
    </location>
</feature>
<dbReference type="SUPFAM" id="SSF52540">
    <property type="entry name" value="P-loop containing nucleoside triphosphate hydrolases"/>
    <property type="match status" value="2"/>
</dbReference>
<keyword evidence="6" id="KW-0347">Helicase</keyword>
<organism evidence="6 7">
    <name type="scientific">Piscibacillus halophilus</name>
    <dbReference type="NCBI Taxonomy" id="571933"/>
    <lineage>
        <taxon>Bacteria</taxon>
        <taxon>Bacillati</taxon>
        <taxon>Bacillota</taxon>
        <taxon>Bacilli</taxon>
        <taxon>Bacillales</taxon>
        <taxon>Bacillaceae</taxon>
        <taxon>Piscibacillus</taxon>
    </lineage>
</organism>
<dbReference type="Pfam" id="PF08455">
    <property type="entry name" value="SNF2_assoc"/>
    <property type="match status" value="1"/>
</dbReference>
<dbReference type="InterPro" id="IPR027417">
    <property type="entry name" value="P-loop_NTPase"/>
</dbReference>
<dbReference type="EMBL" id="FOES01000045">
    <property type="protein sequence ID" value="SER07625.1"/>
    <property type="molecule type" value="Genomic_DNA"/>
</dbReference>
<dbReference type="SMART" id="SM00487">
    <property type="entry name" value="DEXDc"/>
    <property type="match status" value="1"/>
</dbReference>
<name>A0A1H9L8X9_9BACI</name>
<evidence type="ECO:0000259" key="4">
    <source>
        <dbReference type="PROSITE" id="PS51192"/>
    </source>
</evidence>
<dbReference type="GO" id="GO:0004386">
    <property type="term" value="F:helicase activity"/>
    <property type="evidence" value="ECO:0007669"/>
    <property type="project" value="UniProtKB-KW"/>
</dbReference>
<keyword evidence="6" id="KW-0547">Nucleotide-binding</keyword>
<keyword evidence="2" id="KW-0479">Metal-binding</keyword>
<dbReference type="PROSITE" id="PS51192">
    <property type="entry name" value="HELICASE_ATP_BIND_1"/>
    <property type="match status" value="1"/>
</dbReference>
<evidence type="ECO:0000313" key="6">
    <source>
        <dbReference type="EMBL" id="SER07625.1"/>
    </source>
</evidence>
<dbReference type="OrthoDB" id="9760715at2"/>
<keyword evidence="2" id="KW-0862">Zinc</keyword>
<feature type="domain" description="Helicase C-terminal" evidence="5">
    <location>
        <begin position="902"/>
        <end position="1059"/>
    </location>
</feature>
<keyword evidence="6" id="KW-0067">ATP-binding</keyword>
<accession>A0A1H9L8X9</accession>
<dbReference type="PROSITE" id="PS51194">
    <property type="entry name" value="HELICASE_CTER"/>
    <property type="match status" value="1"/>
</dbReference>
<proteinExistence type="predicted"/>
<dbReference type="InterPro" id="IPR001650">
    <property type="entry name" value="Helicase_C-like"/>
</dbReference>
<evidence type="ECO:0000256" key="2">
    <source>
        <dbReference type="PROSITE-ProRule" id="PRU00325"/>
    </source>
</evidence>
<dbReference type="PANTHER" id="PTHR10799">
    <property type="entry name" value="SNF2/RAD54 HELICASE FAMILY"/>
    <property type="match status" value="1"/>
</dbReference>
<dbReference type="InterPro" id="IPR049730">
    <property type="entry name" value="SNF2/RAD54-like_C"/>
</dbReference>
<evidence type="ECO:0000256" key="1">
    <source>
        <dbReference type="ARBA" id="ARBA00022801"/>
    </source>
</evidence>
<feature type="domain" description="SWIM-type" evidence="3">
    <location>
        <begin position="50"/>
        <end position="87"/>
    </location>
</feature>
<sequence>MLTELEIKNMFESRIYQRGQRYFKNGAVVDLKFDDETNSWDATVMGSEPYHVHIKDHKGYITHQCNCPAHDTFGECKHVVAALLKINSRSNSNHQKEFFKEEIYNRLIINRTPHDVDYSAKLIDLFSDQLQTEEHVIDGYQEYLETEFTLKIERKLWFGFQFFVEMKVGVDRTYVVKNLKRFIESVIQQKEHFFTPNFSYLPEQHVFNESDQQIIDILIAIYQNEEFYESRFATPASQKAMVIPPSFANELIPLLAETGASFEDEIRAYKYFEWTEGELPFEFYLTETENGYEFHPGFIHQAEYIKNYGMIQSFNQLYKLENTQKEVVERAFNVLSEQEKISIKKQEIDTFVSQVLPNLQQIGEVELSDKVSESIVSPTLTTTMHLDWDDERLTAQVRYRYNNISIDPMKPTSTYKLKDQILVREHEKEQRVMRAIEHAGFKYNGEELYLNTELEVFNFLYEQIPQLEDFVNFYLTQAVKNLLFHEVDYPTINVDYESGENYLEVNFDIGDINQEDISRLLQSVIEKKRFYRLPDGSFVPLQYESLTQMTNLLHDLDLKPKDVENGTVQLPAYRGLQLEDAVSQGMKKKYNEAFQQLIDDIKTPSRADIPLPKNLNADLREYQKTGFQWLASLSRYGFGGILADDMGLGKTLQSITFLLSEREQNPDAKPAIVVSPASLVYNWQAEFDKFAPTMRVLVISGTATERKMLLNQIDDVDVVITSYPLIRQDVEQYEPLEFSTLILDEAQAIKNHLTKQARAVRSIHAKERFALSGTPIENSLDELWSIFDVVLPKFFPNKKEFKNLSQEQISRMSRPFILRRVKQDVLTELPDKIESVQYSDLTREQKELYLGYLEKIKNETADAMTEGFQKNRMKILAGLTRLRQLCCHPSLFIEGYEGESGKMNQLLDMIESARDNGHRILIFSQFASMLKIIQAELEDQGRQIFYLDGQTPSKERVEMVNRFNEGEKELFLISLKAGGTGLNLTGADTVILYDLWWNPAVEEQAAGRAHRIGQKSVVQVHRLITKGTIEEKIYALQQQKRELIENVIQPGETMFSSLNEDEIRELLNI</sequence>
<dbReference type="Pfam" id="PF00271">
    <property type="entry name" value="Helicase_C"/>
    <property type="match status" value="1"/>
</dbReference>
<evidence type="ECO:0000259" key="5">
    <source>
        <dbReference type="PROSITE" id="PS51194"/>
    </source>
</evidence>
<dbReference type="FunFam" id="3.40.50.300:FF:000533">
    <property type="entry name" value="Helicase, Snf2 family"/>
    <property type="match status" value="1"/>
</dbReference>
<dbReference type="Gene3D" id="3.40.50.10810">
    <property type="entry name" value="Tandem AAA-ATPase domain"/>
    <property type="match status" value="1"/>
</dbReference>
<dbReference type="RefSeq" id="WP_091775522.1">
    <property type="nucleotide sequence ID" value="NZ_FOES01000045.1"/>
</dbReference>
<dbReference type="CDD" id="cd18793">
    <property type="entry name" value="SF2_C_SNF"/>
    <property type="match status" value="1"/>
</dbReference>
<evidence type="ECO:0000259" key="3">
    <source>
        <dbReference type="PROSITE" id="PS50966"/>
    </source>
</evidence>
<keyword evidence="7" id="KW-1185">Reference proteome</keyword>
<protein>
    <submittedName>
        <fullName evidence="6">Helicase conserved C-terminal domain-containing protein</fullName>
    </submittedName>
</protein>
<evidence type="ECO:0000313" key="7">
    <source>
        <dbReference type="Proteomes" id="UP000199427"/>
    </source>
</evidence>
<keyword evidence="2" id="KW-0863">Zinc-finger</keyword>
<dbReference type="InterPro" id="IPR007527">
    <property type="entry name" value="Znf_SWIM"/>
</dbReference>
<dbReference type="GO" id="GO:0016787">
    <property type="term" value="F:hydrolase activity"/>
    <property type="evidence" value="ECO:0007669"/>
    <property type="project" value="UniProtKB-KW"/>
</dbReference>
<dbReference type="CDD" id="cd18012">
    <property type="entry name" value="DEXQc_arch_SWI2_SNF2"/>
    <property type="match status" value="1"/>
</dbReference>
<dbReference type="Gene3D" id="3.40.50.300">
    <property type="entry name" value="P-loop containing nucleotide triphosphate hydrolases"/>
    <property type="match status" value="1"/>
</dbReference>
<dbReference type="InterPro" id="IPR000330">
    <property type="entry name" value="SNF2_N"/>
</dbReference>
<reference evidence="6 7" key="1">
    <citation type="submission" date="2016-10" db="EMBL/GenBank/DDBJ databases">
        <authorList>
            <person name="de Groot N.N."/>
        </authorList>
    </citation>
    <scope>NUCLEOTIDE SEQUENCE [LARGE SCALE GENOMIC DNA]</scope>
    <source>
        <strain evidence="6 7">DSM 21633</strain>
    </source>
</reference>
<dbReference type="STRING" id="571933.SAMN05216362_14510"/>
<keyword evidence="1" id="KW-0378">Hydrolase</keyword>
<dbReference type="Proteomes" id="UP000199427">
    <property type="component" value="Unassembled WGS sequence"/>
</dbReference>
<dbReference type="PROSITE" id="PS50966">
    <property type="entry name" value="ZF_SWIM"/>
    <property type="match status" value="1"/>
</dbReference>
<gene>
    <name evidence="6" type="ORF">SAMN05216362_14510</name>
</gene>
<dbReference type="GO" id="GO:0005524">
    <property type="term" value="F:ATP binding"/>
    <property type="evidence" value="ECO:0007669"/>
    <property type="project" value="InterPro"/>
</dbReference>
<dbReference type="InterPro" id="IPR013663">
    <property type="entry name" value="Helicase_SWF/SNF/SWI_bac"/>
</dbReference>